<dbReference type="Pfam" id="PF11445">
    <property type="entry name" value="DUF2894"/>
    <property type="match status" value="1"/>
</dbReference>
<keyword evidence="1" id="KW-0175">Coiled coil</keyword>
<dbReference type="InterPro" id="IPR021549">
    <property type="entry name" value="DUF2894"/>
</dbReference>
<comment type="caution">
    <text evidence="2">The sequence shown here is derived from an EMBL/GenBank/DDBJ whole genome shotgun (WGS) entry which is preliminary data.</text>
</comment>
<evidence type="ECO:0000313" key="3">
    <source>
        <dbReference type="Proteomes" id="UP001108027"/>
    </source>
</evidence>
<dbReference type="Proteomes" id="UP001108027">
    <property type="component" value="Unassembled WGS sequence"/>
</dbReference>
<evidence type="ECO:0000256" key="1">
    <source>
        <dbReference type="SAM" id="Coils"/>
    </source>
</evidence>
<evidence type="ECO:0000313" key="2">
    <source>
        <dbReference type="EMBL" id="MCC4309696.1"/>
    </source>
</evidence>
<gene>
    <name evidence="2" type="ORF">LL252_14075</name>
</gene>
<feature type="coiled-coil region" evidence="1">
    <location>
        <begin position="48"/>
        <end position="79"/>
    </location>
</feature>
<proteinExistence type="predicted"/>
<reference evidence="2" key="1">
    <citation type="submission" date="2021-10" db="EMBL/GenBank/DDBJ databases">
        <title>The diversity and Nitrogen Metabolism of Culturable Nitrate-Utilizing Bacteria Within the Oxygen Minimum Zone of the Changjiang (Yangtze River)Estuary.</title>
        <authorList>
            <person name="Zhang D."/>
            <person name="Zheng J."/>
            <person name="Liu S."/>
            <person name="He W."/>
        </authorList>
    </citation>
    <scope>NUCLEOTIDE SEQUENCE</scope>
    <source>
        <strain evidence="2">FXH-223</strain>
    </source>
</reference>
<dbReference type="RefSeq" id="WP_228234466.1">
    <property type="nucleotide sequence ID" value="NZ_ARXL01000008.1"/>
</dbReference>
<dbReference type="AlphaFoldDB" id="A0A9Q3UM06"/>
<organism evidence="2 3">
    <name type="scientific">Alloalcanivorax marinus</name>
    <dbReference type="NCBI Taxonomy" id="1177169"/>
    <lineage>
        <taxon>Bacteria</taxon>
        <taxon>Pseudomonadati</taxon>
        <taxon>Pseudomonadota</taxon>
        <taxon>Gammaproteobacteria</taxon>
        <taxon>Oceanospirillales</taxon>
        <taxon>Alcanivoracaceae</taxon>
        <taxon>Alloalcanivorax</taxon>
    </lineage>
</organism>
<name>A0A9Q3UM06_9GAMM</name>
<accession>A0A9Q3UM06</accession>
<sequence>MSDAHWSEASQRLDALRDQGAAHYDPVRFHYLESLARRGAGATLSDRLPAFERAFQQARDEAEKLLAQAKDDTRRARLQALYDAGDYKGVRRLAGQPEPALASLADLTHRLSDHGEIAAASADGDALEALLDTQHRRLRADQRGDQNAPRRELKTLATLQASRARQHTARRIRHAVDHPTGDAGPLNAHRQVVRALERLQGIAPGYLERFVGYVDTLMALEKAAPKKE</sequence>
<dbReference type="EMBL" id="JAJGNA010000020">
    <property type="protein sequence ID" value="MCC4309696.1"/>
    <property type="molecule type" value="Genomic_DNA"/>
</dbReference>
<protein>
    <submittedName>
        <fullName evidence="2">DUF2894 domain-containing protein</fullName>
    </submittedName>
</protein>
<keyword evidence="3" id="KW-1185">Reference proteome</keyword>